<gene>
    <name evidence="1" type="ORF">AIOL_000748</name>
</gene>
<dbReference type="PATRIC" id="fig|1675527.3.peg.806"/>
<dbReference type="RefSeq" id="WP_049641650.1">
    <property type="nucleotide sequence ID" value="NZ_LFTY01000001.1"/>
</dbReference>
<proteinExistence type="predicted"/>
<dbReference type="EMBL" id="LFTY01000001">
    <property type="protein sequence ID" value="KMW60586.1"/>
    <property type="molecule type" value="Genomic_DNA"/>
</dbReference>
<comment type="caution">
    <text evidence="1">The sequence shown here is derived from an EMBL/GenBank/DDBJ whole genome shotgun (WGS) entry which is preliminary data.</text>
</comment>
<reference evidence="1 2" key="1">
    <citation type="submission" date="2015-06" db="EMBL/GenBank/DDBJ databases">
        <title>Draft genome sequence of an Alphaproteobacteria species associated to the Mediterranean sponge Oscarella lobularis.</title>
        <authorList>
            <person name="Jourda C."/>
            <person name="Santini S."/>
            <person name="Claverie J.-M."/>
        </authorList>
    </citation>
    <scope>NUCLEOTIDE SEQUENCE [LARGE SCALE GENOMIC DNA]</scope>
    <source>
        <strain evidence="1">IGS</strain>
    </source>
</reference>
<dbReference type="AlphaFoldDB" id="A0A0J9ED21"/>
<dbReference type="Proteomes" id="UP000037178">
    <property type="component" value="Unassembled WGS sequence"/>
</dbReference>
<accession>A0A0J9ED21</accession>
<name>A0A0J9ED21_9RHOB</name>
<keyword evidence="2" id="KW-1185">Reference proteome</keyword>
<sequence length="84" mass="8730">MNLHGLSLIGASAACLGAAAALNHLDKHLADNRVIAAAESDAPVGCMFDGFDTDAGRVGCLVQTSHANPSSAKVTFLDRWFFAQ</sequence>
<evidence type="ECO:0000313" key="2">
    <source>
        <dbReference type="Proteomes" id="UP000037178"/>
    </source>
</evidence>
<organism evidence="1 2">
    <name type="scientific">Candidatus Rhodobacter oscarellae</name>
    <dbReference type="NCBI Taxonomy" id="1675527"/>
    <lineage>
        <taxon>Bacteria</taxon>
        <taxon>Pseudomonadati</taxon>
        <taxon>Pseudomonadota</taxon>
        <taxon>Alphaproteobacteria</taxon>
        <taxon>Rhodobacterales</taxon>
        <taxon>Rhodobacter group</taxon>
        <taxon>Rhodobacter</taxon>
    </lineage>
</organism>
<protein>
    <submittedName>
        <fullName evidence="1">Uncharacterized protein</fullName>
    </submittedName>
</protein>
<evidence type="ECO:0000313" key="1">
    <source>
        <dbReference type="EMBL" id="KMW60586.1"/>
    </source>
</evidence>